<feature type="domain" description="BIG2" evidence="2">
    <location>
        <begin position="403"/>
        <end position="469"/>
    </location>
</feature>
<dbReference type="Pfam" id="PF02368">
    <property type="entry name" value="Big_2"/>
    <property type="match status" value="4"/>
</dbReference>
<comment type="caution">
    <text evidence="3">The sequence shown here is derived from an EMBL/GenBank/DDBJ whole genome shotgun (WGS) entry which is preliminary data.</text>
</comment>
<feature type="compositionally biased region" description="Acidic residues" evidence="1">
    <location>
        <begin position="710"/>
        <end position="739"/>
    </location>
</feature>
<name>A0A414SJL4_9FIRM</name>
<dbReference type="AlphaFoldDB" id="A0A414SJL4"/>
<sequence>MEQSEKCKNKVIFSKLSHKEKYKKRRMDMKSKKLKTLAVAVVLSLTIGAVPPATGTEIPMITTTVEAAAKKVYLKAYNKKVYAGRAVKINAKATKGAKLSYKTSNKKIATVNSKGVITGKSAGTVKITITAKKSKYKTVKKTITVKVVKQNQKITAASQTLTLDQRKNLGAKARTPMTYKSSNPKVVSVDKKGNLKALRPGTAKITIYAKATGTFNKASRTITVKVTKKTAAKPITPKPVVKPTTTPKPVQPETKPAKKPEQTETPSQPETKPTEKPEQTEAPDNTSYVMELGIEKTADDTIYIGEAKECNVKWKATGNTTRKDFIYTSSDPSVATVDENGNITGVKAGKVIITVTSKTPFAKGGSCLDTFKKYTVKAHYNDAYENGVGFKNPSNVDEKGRNVGIGETINPNRGITRYDAENAEKYLTFESSDPSVATIDAQGNITGVSKGYVTFTVKTKLPVDKAGQIYKEGSTTYHVGDYTYEEILNGLTMDTVAGQAAHEVMNDLRQNPDHRNFFKDYPSYPTREWSDGLLRDAATRASRNIVCVMLGGWAEGEMSTINPLASHGGAFNGYGGSGWESTGEDLGKAASVFFEDIGHFGNETDSFNKYEAIAVVQYKNEAGVNLTSMIVQAAPGKNHDIENALQNTEMPHSQYYDICNHFGIPTTDTVEDSGSTQSITDGNLTEDIFTDGSTGTVDSTSPVETAEAGQQEETEETEEFELSPEEEIDAVSDVDEIIE</sequence>
<gene>
    <name evidence="3" type="ORF">DW272_00720</name>
</gene>
<dbReference type="Proteomes" id="UP000284220">
    <property type="component" value="Unassembled WGS sequence"/>
</dbReference>
<accession>A0A414SJL4</accession>
<dbReference type="SUPFAM" id="SSF49373">
    <property type="entry name" value="Invasin/intimin cell-adhesion fragments"/>
    <property type="match status" value="4"/>
</dbReference>
<evidence type="ECO:0000313" key="4">
    <source>
        <dbReference type="Proteomes" id="UP000284220"/>
    </source>
</evidence>
<dbReference type="EMBL" id="QRHZ01000001">
    <property type="protein sequence ID" value="RHG19759.1"/>
    <property type="molecule type" value="Genomic_DNA"/>
</dbReference>
<dbReference type="SMART" id="SM00635">
    <property type="entry name" value="BID_2"/>
    <property type="match status" value="4"/>
</dbReference>
<proteinExistence type="predicted"/>
<dbReference type="InterPro" id="IPR008964">
    <property type="entry name" value="Invasin/intimin_cell_adhesion"/>
</dbReference>
<feature type="domain" description="BIG2" evidence="2">
    <location>
        <begin position="298"/>
        <end position="366"/>
    </location>
</feature>
<feature type="region of interest" description="Disordered" evidence="1">
    <location>
        <begin position="690"/>
        <end position="739"/>
    </location>
</feature>
<organism evidence="3 4">
    <name type="scientific">Blautia obeum</name>
    <dbReference type="NCBI Taxonomy" id="40520"/>
    <lineage>
        <taxon>Bacteria</taxon>
        <taxon>Bacillati</taxon>
        <taxon>Bacillota</taxon>
        <taxon>Clostridia</taxon>
        <taxon>Lachnospirales</taxon>
        <taxon>Lachnospiraceae</taxon>
        <taxon>Blautia</taxon>
    </lineage>
</organism>
<feature type="compositionally biased region" description="Low complexity" evidence="1">
    <location>
        <begin position="690"/>
        <end position="709"/>
    </location>
</feature>
<feature type="domain" description="BIG2" evidence="2">
    <location>
        <begin position="66"/>
        <end position="141"/>
    </location>
</feature>
<protein>
    <recommendedName>
        <fullName evidence="2">BIG2 domain-containing protein</fullName>
    </recommendedName>
</protein>
<dbReference type="InterPro" id="IPR003343">
    <property type="entry name" value="Big_2"/>
</dbReference>
<evidence type="ECO:0000259" key="2">
    <source>
        <dbReference type="SMART" id="SM00635"/>
    </source>
</evidence>
<evidence type="ECO:0000256" key="1">
    <source>
        <dbReference type="SAM" id="MobiDB-lite"/>
    </source>
</evidence>
<reference evidence="3 4" key="1">
    <citation type="submission" date="2018-08" db="EMBL/GenBank/DDBJ databases">
        <title>A genome reference for cultivated species of the human gut microbiota.</title>
        <authorList>
            <person name="Zou Y."/>
            <person name="Xue W."/>
            <person name="Luo G."/>
        </authorList>
    </citation>
    <scope>NUCLEOTIDE SEQUENCE [LARGE SCALE GENOMIC DNA]</scope>
    <source>
        <strain evidence="3 4">AM22-9LB</strain>
    </source>
</reference>
<feature type="region of interest" description="Disordered" evidence="1">
    <location>
        <begin position="235"/>
        <end position="286"/>
    </location>
</feature>
<evidence type="ECO:0000313" key="3">
    <source>
        <dbReference type="EMBL" id="RHG19759.1"/>
    </source>
</evidence>
<feature type="domain" description="BIG2" evidence="2">
    <location>
        <begin position="148"/>
        <end position="236"/>
    </location>
</feature>
<dbReference type="Gene3D" id="2.60.40.1080">
    <property type="match status" value="4"/>
</dbReference>
<feature type="compositionally biased region" description="Low complexity" evidence="1">
    <location>
        <begin position="235"/>
        <end position="254"/>
    </location>
</feature>